<organism evidence="2 3">
    <name type="scientific">Helicocarpus griseus UAMH5409</name>
    <dbReference type="NCBI Taxonomy" id="1447875"/>
    <lineage>
        <taxon>Eukaryota</taxon>
        <taxon>Fungi</taxon>
        <taxon>Dikarya</taxon>
        <taxon>Ascomycota</taxon>
        <taxon>Pezizomycotina</taxon>
        <taxon>Eurotiomycetes</taxon>
        <taxon>Eurotiomycetidae</taxon>
        <taxon>Onygenales</taxon>
        <taxon>Ajellomycetaceae</taxon>
        <taxon>Helicocarpus</taxon>
    </lineage>
</organism>
<accession>A0A2B7X2H7</accession>
<reference evidence="2 3" key="1">
    <citation type="submission" date="2017-10" db="EMBL/GenBank/DDBJ databases">
        <title>Comparative genomics in systemic dimorphic fungi from Ajellomycetaceae.</title>
        <authorList>
            <person name="Munoz J.F."/>
            <person name="Mcewen J.G."/>
            <person name="Clay O.K."/>
            <person name="Cuomo C.A."/>
        </authorList>
    </citation>
    <scope>NUCLEOTIDE SEQUENCE [LARGE SCALE GENOMIC DNA]</scope>
    <source>
        <strain evidence="2 3">UAMH5409</strain>
    </source>
</reference>
<dbReference type="Proteomes" id="UP000223968">
    <property type="component" value="Unassembled WGS sequence"/>
</dbReference>
<keyword evidence="3" id="KW-1185">Reference proteome</keyword>
<proteinExistence type="predicted"/>
<dbReference type="EMBL" id="PDNB01000153">
    <property type="protein sequence ID" value="PGH02952.1"/>
    <property type="molecule type" value="Genomic_DNA"/>
</dbReference>
<comment type="caution">
    <text evidence="2">The sequence shown here is derived from an EMBL/GenBank/DDBJ whole genome shotgun (WGS) entry which is preliminary data.</text>
</comment>
<gene>
    <name evidence="2" type="ORF">AJ79_07489</name>
</gene>
<protein>
    <submittedName>
        <fullName evidence="2">Uncharacterized protein</fullName>
    </submittedName>
</protein>
<evidence type="ECO:0000313" key="2">
    <source>
        <dbReference type="EMBL" id="PGH02952.1"/>
    </source>
</evidence>
<name>A0A2B7X2H7_9EURO</name>
<keyword evidence="1" id="KW-0732">Signal</keyword>
<evidence type="ECO:0000313" key="3">
    <source>
        <dbReference type="Proteomes" id="UP000223968"/>
    </source>
</evidence>
<feature type="signal peptide" evidence="1">
    <location>
        <begin position="1"/>
        <end position="18"/>
    </location>
</feature>
<dbReference type="AlphaFoldDB" id="A0A2B7X2H7"/>
<evidence type="ECO:0000256" key="1">
    <source>
        <dbReference type="SAM" id="SignalP"/>
    </source>
</evidence>
<feature type="chain" id="PRO_5012970799" evidence="1">
    <location>
        <begin position="19"/>
        <end position="99"/>
    </location>
</feature>
<dbReference type="OrthoDB" id="5380443at2759"/>
<sequence length="99" mass="10662">MQLGQLLAFSSLLLPALAIGRECCCDRYSQFSLDNADKIVAQCKRTWSAVKNGASGEDYCNSAFCIQQQPWNEPWNAGKCVVAGYQCGDCSNGNVGCLG</sequence>